<dbReference type="Proteomes" id="UP000176005">
    <property type="component" value="Unassembled WGS sequence"/>
</dbReference>
<feature type="non-terminal residue" evidence="1">
    <location>
        <position position="1"/>
    </location>
</feature>
<feature type="non-terminal residue" evidence="1">
    <location>
        <position position="76"/>
    </location>
</feature>
<evidence type="ECO:0000313" key="2">
    <source>
        <dbReference type="Proteomes" id="UP000176005"/>
    </source>
</evidence>
<dbReference type="EMBL" id="LJGW01000134">
    <property type="protein sequence ID" value="OEV12532.1"/>
    <property type="molecule type" value="Genomic_DNA"/>
</dbReference>
<name>A0A1E7L8H8_9ACTN</name>
<dbReference type="AlphaFoldDB" id="A0A1E7L8H8"/>
<sequence>GDEDRRAAQRAADDAHRTARALRAERAQIAGVPDDVDETLAPPEGSSLPSLREAYRSASRLYEKVGVGADLRAEQA</sequence>
<accession>A0A1E7L8H8</accession>
<comment type="caution">
    <text evidence="1">The sequence shown here is derived from an EMBL/GenBank/DDBJ whole genome shotgun (WGS) entry which is preliminary data.</text>
</comment>
<gene>
    <name evidence="1" type="ORF">AN218_07865</name>
</gene>
<evidence type="ECO:0000313" key="1">
    <source>
        <dbReference type="EMBL" id="OEV12532.1"/>
    </source>
</evidence>
<proteinExistence type="predicted"/>
<reference evidence="1 2" key="1">
    <citation type="journal article" date="2016" name="Front. Microbiol.">
        <title>Comparative Genomics Analysis of Streptomyces Species Reveals Their Adaptation to the Marine Environment and Their Diversity at the Genomic Level.</title>
        <authorList>
            <person name="Tian X."/>
            <person name="Zhang Z."/>
            <person name="Yang T."/>
            <person name="Chen M."/>
            <person name="Li J."/>
            <person name="Chen F."/>
            <person name="Yang J."/>
            <person name="Li W."/>
            <person name="Zhang B."/>
            <person name="Zhang Z."/>
            <person name="Wu J."/>
            <person name="Zhang C."/>
            <person name="Long L."/>
            <person name="Xiao J."/>
        </authorList>
    </citation>
    <scope>NUCLEOTIDE SEQUENCE [LARGE SCALE GENOMIC DNA]</scope>
    <source>
        <strain evidence="1 2">SCSIO 10429</strain>
    </source>
</reference>
<keyword evidence="2" id="KW-1185">Reference proteome</keyword>
<dbReference type="RefSeq" id="WP_244900337.1">
    <property type="nucleotide sequence ID" value="NZ_LJGW01000134.1"/>
</dbReference>
<organism evidence="1 2">
    <name type="scientific">Streptomyces nanshensis</name>
    <dbReference type="NCBI Taxonomy" id="518642"/>
    <lineage>
        <taxon>Bacteria</taxon>
        <taxon>Bacillati</taxon>
        <taxon>Actinomycetota</taxon>
        <taxon>Actinomycetes</taxon>
        <taxon>Kitasatosporales</taxon>
        <taxon>Streptomycetaceae</taxon>
        <taxon>Streptomyces</taxon>
    </lineage>
</organism>
<protein>
    <submittedName>
        <fullName evidence="1">Uncharacterized protein</fullName>
    </submittedName>
</protein>
<dbReference type="PATRIC" id="fig|518642.10.peg.1803"/>